<feature type="compositionally biased region" description="Polar residues" evidence="8">
    <location>
        <begin position="342"/>
        <end position="356"/>
    </location>
</feature>
<evidence type="ECO:0000256" key="1">
    <source>
        <dbReference type="ARBA" id="ARBA00002738"/>
    </source>
</evidence>
<comment type="subcellular location">
    <subcellularLocation>
        <location evidence="3">Cytoplasm</location>
    </subcellularLocation>
    <subcellularLocation>
        <location evidence="2">Nucleus</location>
    </subcellularLocation>
</comment>
<gene>
    <name evidence="10" type="ORF">ACN38_g11827</name>
</gene>
<feature type="compositionally biased region" description="Polar residues" evidence="8">
    <location>
        <begin position="178"/>
        <end position="187"/>
    </location>
</feature>
<feature type="compositionally biased region" description="Polar residues" evidence="8">
    <location>
        <begin position="393"/>
        <end position="402"/>
    </location>
</feature>
<dbReference type="PANTHER" id="PTHR41391">
    <property type="entry name" value="RESTRICTION OF TELOMERE CAPPING PROTEIN 4"/>
    <property type="match status" value="1"/>
</dbReference>
<name>A0A0M8NU84_9EURO</name>
<feature type="compositionally biased region" description="Acidic residues" evidence="8">
    <location>
        <begin position="125"/>
        <end position="138"/>
    </location>
</feature>
<keyword evidence="7" id="KW-0539">Nucleus</keyword>
<comment type="caution">
    <text evidence="10">The sequence shown here is derived from an EMBL/GenBank/DDBJ whole genome shotgun (WGS) entry which is preliminary data.</text>
</comment>
<protein>
    <recommendedName>
        <fullName evidence="5">Restriction of telomere capping protein 4</fullName>
    </recommendedName>
</protein>
<feature type="domain" description="Restriction of telomere capping protein 4 C-terminal" evidence="9">
    <location>
        <begin position="578"/>
        <end position="701"/>
    </location>
</feature>
<feature type="compositionally biased region" description="Acidic residues" evidence="8">
    <location>
        <begin position="196"/>
        <end position="206"/>
    </location>
</feature>
<feature type="compositionally biased region" description="Acidic residues" evidence="8">
    <location>
        <begin position="61"/>
        <end position="74"/>
    </location>
</feature>
<keyword evidence="6" id="KW-0963">Cytoplasm</keyword>
<dbReference type="GO" id="GO:0005634">
    <property type="term" value="C:nucleus"/>
    <property type="evidence" value="ECO:0007669"/>
    <property type="project" value="UniProtKB-SubCell"/>
</dbReference>
<reference evidence="10 11" key="1">
    <citation type="submission" date="2015-08" db="EMBL/GenBank/DDBJ databases">
        <title>Genome sequencing of Penicillium nordicum.</title>
        <authorList>
            <person name="Nguyen H.D."/>
            <person name="Seifert K.A."/>
        </authorList>
    </citation>
    <scope>NUCLEOTIDE SEQUENCE [LARGE SCALE GENOMIC DNA]</scope>
    <source>
        <strain evidence="10 11">DAOMC 185683</strain>
    </source>
</reference>
<dbReference type="EMBL" id="LHQQ01000324">
    <property type="protein sequence ID" value="KOS37377.1"/>
    <property type="molecule type" value="Genomic_DNA"/>
</dbReference>
<sequence length="714" mass="79330">MAAQAKPDSSYASNRMTKSNPPPKHLLSTFNRTEPEDTNVDFATTNKEAGQMSIEEKPEIDTDAEPLSSDEEEAEGSKLEVTQSSIEKKAEVDTDAGPLSSDQEKVEDPLSDIAQPSIENKPEIDTDAEPLSSDEEEAEGSKLDVTQPSIEKKTEVDTDAGPLSSDQEEVGDPMSGIAQPSIQNKLEISTDAEPLSSDEEEAEGPDPDLHVTQPSIEKKAEIVTDAEPLSSDQEEVEDPMSDIAQPSIENKLEIDTDIEPLSSPPLSSPPPSSPPLSWNEEESEDPISNAAQPSIKKGWDIDTDADPLSSDEEQVSDSDASPYRKEVNYTTTTLEEKLAEANNRTYSSPQTHSQNSRKGELSRNLSAMMGSDSDDLFSFSSQSHKRRKATKYASVSKTSYFNRPSFPPRPIEKSIEPSPVKEAPKEPEETFIMPKDVESSSFREPRGGEDSNSSFSHGPYTMEEYEAMLLDDDSPLSSPTSSTCEQMSQLDRFTTKEKRQPSPPRPALCPICRKEVDWASLELFRAKPKQRIREQVMFCESHKLRSAVDLWRDRGYPNIDWEGFEERVQSYFPELEKLLVPGAFSYYRNILSTSIAPGKARNFRVRVDDDKTLETMTCGYYGGRGATKILETLICRFSVVVRRLATTDELIKTAGVAGYTQSVLVPELAVLMVKDDMKVNDEEARRIMRESMDIGARVHPDLNIVPIPEDVEES</sequence>
<feature type="compositionally biased region" description="Polar residues" evidence="8">
    <location>
        <begin position="10"/>
        <end position="19"/>
    </location>
</feature>
<dbReference type="InterPro" id="IPR039024">
    <property type="entry name" value="RTC4"/>
</dbReference>
<keyword evidence="11" id="KW-1185">Reference proteome</keyword>
<evidence type="ECO:0000256" key="2">
    <source>
        <dbReference type="ARBA" id="ARBA00004123"/>
    </source>
</evidence>
<dbReference type="Pfam" id="PF14474">
    <property type="entry name" value="RTC4"/>
    <property type="match status" value="1"/>
</dbReference>
<feature type="compositionally biased region" description="Acidic residues" evidence="8">
    <location>
        <begin position="301"/>
        <end position="316"/>
    </location>
</feature>
<feature type="compositionally biased region" description="Basic and acidic residues" evidence="8">
    <location>
        <begin position="435"/>
        <end position="449"/>
    </location>
</feature>
<dbReference type="InterPro" id="IPR028094">
    <property type="entry name" value="RTC4_C"/>
</dbReference>
<evidence type="ECO:0000256" key="6">
    <source>
        <dbReference type="ARBA" id="ARBA00022490"/>
    </source>
</evidence>
<evidence type="ECO:0000256" key="7">
    <source>
        <dbReference type="ARBA" id="ARBA00023242"/>
    </source>
</evidence>
<dbReference type="PANTHER" id="PTHR41391:SF1">
    <property type="entry name" value="RESTRICTION OF TELOMERE CAPPING PROTEIN 4"/>
    <property type="match status" value="1"/>
</dbReference>
<dbReference type="OrthoDB" id="128308at2759"/>
<feature type="compositionally biased region" description="Pro residues" evidence="8">
    <location>
        <begin position="262"/>
        <end position="274"/>
    </location>
</feature>
<evidence type="ECO:0000313" key="11">
    <source>
        <dbReference type="Proteomes" id="UP000037696"/>
    </source>
</evidence>
<comment type="function">
    <text evidence="1">May be involved in a process influencing telomere capping.</text>
</comment>
<evidence type="ECO:0000256" key="4">
    <source>
        <dbReference type="ARBA" id="ARBA00009461"/>
    </source>
</evidence>
<evidence type="ECO:0000256" key="3">
    <source>
        <dbReference type="ARBA" id="ARBA00004496"/>
    </source>
</evidence>
<comment type="similarity">
    <text evidence="4">Belongs to the RTC4 family.</text>
</comment>
<dbReference type="STRING" id="229535.A0A0M8NU84"/>
<accession>A0A0M8NU84</accession>
<dbReference type="AlphaFoldDB" id="A0A0M8NU84"/>
<dbReference type="SMART" id="SM01312">
    <property type="entry name" value="RTC4"/>
    <property type="match status" value="1"/>
</dbReference>
<evidence type="ECO:0000256" key="5">
    <source>
        <dbReference type="ARBA" id="ARBA00015162"/>
    </source>
</evidence>
<feature type="region of interest" description="Disordered" evidence="8">
    <location>
        <begin position="1"/>
        <end position="458"/>
    </location>
</feature>
<evidence type="ECO:0000256" key="8">
    <source>
        <dbReference type="SAM" id="MobiDB-lite"/>
    </source>
</evidence>
<evidence type="ECO:0000313" key="10">
    <source>
        <dbReference type="EMBL" id="KOS37377.1"/>
    </source>
</evidence>
<proteinExistence type="inferred from homology"/>
<evidence type="ECO:0000259" key="9">
    <source>
        <dbReference type="SMART" id="SM01312"/>
    </source>
</evidence>
<dbReference type="GO" id="GO:0005737">
    <property type="term" value="C:cytoplasm"/>
    <property type="evidence" value="ECO:0007669"/>
    <property type="project" value="UniProtKB-SubCell"/>
</dbReference>
<dbReference type="Proteomes" id="UP000037696">
    <property type="component" value="Unassembled WGS sequence"/>
</dbReference>
<organism evidence="10 11">
    <name type="scientific">Penicillium nordicum</name>
    <dbReference type="NCBI Taxonomy" id="229535"/>
    <lineage>
        <taxon>Eukaryota</taxon>
        <taxon>Fungi</taxon>
        <taxon>Dikarya</taxon>
        <taxon>Ascomycota</taxon>
        <taxon>Pezizomycotina</taxon>
        <taxon>Eurotiomycetes</taxon>
        <taxon>Eurotiomycetidae</taxon>
        <taxon>Eurotiales</taxon>
        <taxon>Aspergillaceae</taxon>
        <taxon>Penicillium</taxon>
    </lineage>
</organism>